<keyword evidence="1" id="KW-0472">Membrane</keyword>
<dbReference type="Pfam" id="PF16079">
    <property type="entry name" value="Phage_holin_5_2"/>
    <property type="match status" value="1"/>
</dbReference>
<evidence type="ECO:0000256" key="1">
    <source>
        <dbReference type="SAM" id="Phobius"/>
    </source>
</evidence>
<feature type="transmembrane region" description="Helical" evidence="1">
    <location>
        <begin position="37"/>
        <end position="56"/>
    </location>
</feature>
<feature type="transmembrane region" description="Helical" evidence="1">
    <location>
        <begin position="68"/>
        <end position="87"/>
    </location>
</feature>
<keyword evidence="1" id="KW-0812">Transmembrane</keyword>
<keyword evidence="1" id="KW-1133">Transmembrane helix</keyword>
<organism evidence="2">
    <name type="scientific">Myoviridae sp. ct1AP5</name>
    <dbReference type="NCBI Taxonomy" id="2825017"/>
    <lineage>
        <taxon>Viruses</taxon>
        <taxon>Duplodnaviria</taxon>
        <taxon>Heunggongvirae</taxon>
        <taxon>Uroviricota</taxon>
        <taxon>Caudoviricetes</taxon>
    </lineage>
</organism>
<evidence type="ECO:0000313" key="2">
    <source>
        <dbReference type="EMBL" id="DAF92658.1"/>
    </source>
</evidence>
<name>A0A8S5UE35_9CAUD</name>
<accession>A0A8S5UE35</accession>
<dbReference type="InterPro" id="IPR032111">
    <property type="entry name" value="Clostridium_phage_holin"/>
</dbReference>
<reference evidence="2" key="1">
    <citation type="journal article" date="2021" name="Proc. Natl. Acad. Sci. U.S.A.">
        <title>A Catalog of Tens of Thousands of Viruses from Human Metagenomes Reveals Hidden Associations with Chronic Diseases.</title>
        <authorList>
            <person name="Tisza M.J."/>
            <person name="Buck C.B."/>
        </authorList>
    </citation>
    <scope>NUCLEOTIDE SEQUENCE</scope>
    <source>
        <strain evidence="2">Ct1AP5</strain>
    </source>
</reference>
<proteinExistence type="predicted"/>
<protein>
    <submittedName>
        <fullName evidence="2">Holin</fullName>
    </submittedName>
</protein>
<sequence length="100" mass="10780">MENVIKEFIKPELIVLIPVIYVIGVGLKKTNKIKNEFIPVSLGAAGILLSVLYVIGTSDLSGYKQISIALFTAITQGILVSGCSVYVNQLIKQRGNKEGS</sequence>
<dbReference type="EMBL" id="BK016070">
    <property type="protein sequence ID" value="DAF92658.1"/>
    <property type="molecule type" value="Genomic_DNA"/>
</dbReference>